<dbReference type="PRINTS" id="PR00105">
    <property type="entry name" value="C5METTRFRASE"/>
</dbReference>
<comment type="similarity">
    <text evidence="7">Belongs to the class I-like SAM-binding methyltransferase superfamily. C5-methyltransferase family.</text>
</comment>
<dbReference type="InterPro" id="IPR018117">
    <property type="entry name" value="C5_DNA_meth_AS"/>
</dbReference>
<evidence type="ECO:0000256" key="2">
    <source>
        <dbReference type="ARBA" id="ARBA00022632"/>
    </source>
</evidence>
<dbReference type="PANTHER" id="PTHR46098:SF1">
    <property type="entry name" value="TRNA (CYTOSINE(38)-C(5))-METHYLTRANSFERASE"/>
    <property type="match status" value="1"/>
</dbReference>
<feature type="region of interest" description="Disordered" evidence="8">
    <location>
        <begin position="164"/>
        <end position="183"/>
    </location>
</feature>
<evidence type="ECO:0000256" key="5">
    <source>
        <dbReference type="ARBA" id="ARBA00023280"/>
    </source>
</evidence>
<reference evidence="9" key="1">
    <citation type="journal article" date="2021" name="Proc. Natl. Acad. Sci. U.S.A.">
        <title>A Catalog of Tens of Thousands of Viruses from Human Metagenomes Reveals Hidden Associations with Chronic Diseases.</title>
        <authorList>
            <person name="Tisza M.J."/>
            <person name="Buck C.B."/>
        </authorList>
    </citation>
    <scope>NUCLEOTIDE SEQUENCE</scope>
    <source>
        <strain evidence="9">CtUWs1</strain>
    </source>
</reference>
<feature type="active site" evidence="7">
    <location>
        <position position="72"/>
    </location>
</feature>
<keyword evidence="6" id="KW-1258">Restriction-modification system evasion by virus</keyword>
<keyword evidence="2" id="KW-1090">Inhibition of host innate immune response by virus</keyword>
<protein>
    <submittedName>
        <fullName evidence="9">Cytosine specific methyltransferase</fullName>
    </submittedName>
</protein>
<evidence type="ECO:0000256" key="6">
    <source>
        <dbReference type="ARBA" id="ARBA00033479"/>
    </source>
</evidence>
<dbReference type="Gene3D" id="3.40.50.150">
    <property type="entry name" value="Vaccinia Virus protein VP39"/>
    <property type="match status" value="1"/>
</dbReference>
<keyword evidence="3 7" id="KW-0808">Transferase</keyword>
<organism evidence="9">
    <name type="scientific">Siphoviridae sp. ctUWs1</name>
    <dbReference type="NCBI Taxonomy" id="2826352"/>
    <lineage>
        <taxon>Viruses</taxon>
        <taxon>Duplodnaviria</taxon>
        <taxon>Heunggongvirae</taxon>
        <taxon>Uroviricota</taxon>
        <taxon>Caudoviricetes</taxon>
    </lineage>
</organism>
<feature type="region of interest" description="Disordered" evidence="8">
    <location>
        <begin position="277"/>
        <end position="326"/>
    </location>
</feature>
<dbReference type="InterPro" id="IPR029063">
    <property type="entry name" value="SAM-dependent_MTases_sf"/>
</dbReference>
<feature type="compositionally biased region" description="Low complexity" evidence="8">
    <location>
        <begin position="288"/>
        <end position="301"/>
    </location>
</feature>
<dbReference type="GO" id="GO:0099018">
    <property type="term" value="P:symbiont-mediated evasion of host restriction-modification system"/>
    <property type="evidence" value="ECO:0007669"/>
    <property type="project" value="UniProtKB-KW"/>
</dbReference>
<dbReference type="PROSITE" id="PS00094">
    <property type="entry name" value="C5_MTASE_1"/>
    <property type="match status" value="1"/>
</dbReference>
<evidence type="ECO:0000256" key="3">
    <source>
        <dbReference type="ARBA" id="ARBA00022679"/>
    </source>
</evidence>
<dbReference type="InterPro" id="IPR001525">
    <property type="entry name" value="C5_MeTfrase"/>
</dbReference>
<sequence>MRILSLCSGYGGLELAIQAAFGTQAIDAVCDNYKPARQVLRRHHPNTNIHTDVNDPSLLEYKSDIIAFGFPCQDLSRAGKQAGLNGTRSSLFYACMDVVRATQPTEVIIENVPQAEKYANIINRELWDAGYSTSWARAKAHEAGLPHRRDRVFIYAHKLGRPERTTATPPAYTPTTPTFPTPTVVDMGWGRTQQEWETWLQDQKAKHNNGNGHGRSLYQMCQEGTILVMEHLMGLPTGYITNQPISDAAKRRLLGNGVAPQQGHLGIYRAWKQHAERNAPCPPPMKQTSTSTPSTTSSSTPHGPQQDKLSTKSEKNAKSRKPAKNS</sequence>
<keyword evidence="1 7" id="KW-0489">Methyltransferase</keyword>
<evidence type="ECO:0000256" key="1">
    <source>
        <dbReference type="ARBA" id="ARBA00022603"/>
    </source>
</evidence>
<keyword evidence="5" id="KW-0899">Viral immunoevasion</keyword>
<dbReference type="Pfam" id="PF00145">
    <property type="entry name" value="DNA_methylase"/>
    <property type="match status" value="1"/>
</dbReference>
<name>A0A8S5QT91_9CAUD</name>
<dbReference type="GO" id="GO:0032259">
    <property type="term" value="P:methylation"/>
    <property type="evidence" value="ECO:0007669"/>
    <property type="project" value="UniProtKB-KW"/>
</dbReference>
<evidence type="ECO:0000256" key="4">
    <source>
        <dbReference type="ARBA" id="ARBA00022691"/>
    </source>
</evidence>
<proteinExistence type="inferred from homology"/>
<dbReference type="InterPro" id="IPR050750">
    <property type="entry name" value="C5-MTase"/>
</dbReference>
<evidence type="ECO:0000256" key="7">
    <source>
        <dbReference type="PROSITE-ProRule" id="PRU01016"/>
    </source>
</evidence>
<accession>A0A8S5QT91</accession>
<evidence type="ECO:0000313" key="9">
    <source>
        <dbReference type="EMBL" id="DAE22511.1"/>
    </source>
</evidence>
<dbReference type="GO" id="GO:0008168">
    <property type="term" value="F:methyltransferase activity"/>
    <property type="evidence" value="ECO:0007669"/>
    <property type="project" value="UniProtKB-KW"/>
</dbReference>
<dbReference type="PROSITE" id="PS51679">
    <property type="entry name" value="SAM_MT_C5"/>
    <property type="match status" value="1"/>
</dbReference>
<dbReference type="SUPFAM" id="SSF53335">
    <property type="entry name" value="S-adenosyl-L-methionine-dependent methyltransferases"/>
    <property type="match status" value="1"/>
</dbReference>
<feature type="compositionally biased region" description="Low complexity" evidence="8">
    <location>
        <begin position="165"/>
        <end position="183"/>
    </location>
</feature>
<keyword evidence="4 7" id="KW-0949">S-adenosyl-L-methionine</keyword>
<evidence type="ECO:0000256" key="8">
    <source>
        <dbReference type="SAM" id="MobiDB-lite"/>
    </source>
</evidence>
<dbReference type="EMBL" id="BK015734">
    <property type="protein sequence ID" value="DAE22511.1"/>
    <property type="molecule type" value="Genomic_DNA"/>
</dbReference>
<keyword evidence="2" id="KW-0945">Host-virus interaction</keyword>
<dbReference type="PANTHER" id="PTHR46098">
    <property type="entry name" value="TRNA (CYTOSINE(38)-C(5))-METHYLTRANSFERASE"/>
    <property type="match status" value="1"/>
</dbReference>
<dbReference type="GO" id="GO:0052170">
    <property type="term" value="P:symbiont-mediated suppression of host innate immune response"/>
    <property type="evidence" value="ECO:0007669"/>
    <property type="project" value="UniProtKB-KW"/>
</dbReference>